<protein>
    <submittedName>
        <fullName evidence="1">Uncharacterized protein</fullName>
    </submittedName>
</protein>
<comment type="caution">
    <text evidence="1">The sequence shown here is derived from an EMBL/GenBank/DDBJ whole genome shotgun (WGS) entry which is preliminary data.</text>
</comment>
<sequence length="1005" mass="112358">MDALLEGLNEAQRDAVTSPASVLQVLAPPGSGKTKTLTARVAYHVIHERLQPWNIIVCTFTIKAAREMKERIKGFVGEKLEAKLILGTFHSVARRFLSRYGQEIGIDKNFGIADTDDSKAIIKRIVSRYSYMVEPGYARSRISGLKAKGITAESFAATKKKAEDSEFSQIYSSYQEHLKAANLLDYDDLLIRCVDLLRQHPSCVSTIQAVLIDEYQDTNNIQYELMKLMAQKTQRITIVGDPDQSIYSFRAAEIKNLLRMRVEYPEAIVINLENNYRSAGSILSAALAIIEQDDSRPAKALIATHCIGDQPTLRHLATANIEAQWIVDEIRRTQTLSAGLLTYNDYSILLRSAALSLSIERELGRAGIAYRMVGGKRFFDRAEIKIILNYLRAINNPDNNDAIVNVINTPSRKIGDKTIKSLLEEAEVRKIPLWTLVQDIAQGRRNPVTKLSAPATQGITLFFRLIYSAREKLEPAQGEPWNLLELITHVFNRTSFEAYLKQTYKDNWKDRLANVDELIAQAMQMATAIAEGETGVNDVLPEVEGIVQRPDSSADVLSKFLVNVALATEVEREDGEEVCQVTISTIHAAKGLEWPIVFIPAVYEGSLPHSRAEDHDEERRLLYVGMTRAKALLYLSCPMRSSGSEETKLSRFVDDNALEKFFSSRGPDLAFKSNTIPDIARILGRPCPDLTQLTVAQSLLERLEDDKYPVTRDEIDGIPGEYSSEYTGWHHDRQGADAKRRRVDSLEKLRSMHVQGANFGIDDKRTAASVTGLSTPGFLSARDLKNLSEESRRLIFQDEDGRSQRPTYNEVRRLEEDSSYGRKLKPRAAGQGAITSFFKSASRPLSESPEPTSQMTSRPLKRSQSSVSSFAPLNDLSNARHVAPQPRPFQPLSVPKSTIHNRPMASKPRKASSGSDTEKIRHALCSSLPSKPNGKDFITLSDDDDTEVADSLVTSTNGFRPASTFHTTSMTMVQNQQTQRRTLGARRTMQGWSVKHTSMPKPRPQ</sequence>
<accession>A0ACC2IS47</accession>
<reference evidence="1" key="1">
    <citation type="submission" date="2022-11" db="EMBL/GenBank/DDBJ databases">
        <title>Genome Sequence of Boeremia exigua.</title>
        <authorList>
            <person name="Buettner E."/>
        </authorList>
    </citation>
    <scope>NUCLEOTIDE SEQUENCE</scope>
    <source>
        <strain evidence="1">CU02</strain>
    </source>
</reference>
<keyword evidence="2" id="KW-1185">Reference proteome</keyword>
<evidence type="ECO:0000313" key="1">
    <source>
        <dbReference type="EMBL" id="KAJ8118024.1"/>
    </source>
</evidence>
<gene>
    <name evidence="1" type="ORF">OPT61_g903</name>
</gene>
<evidence type="ECO:0000313" key="2">
    <source>
        <dbReference type="Proteomes" id="UP001153331"/>
    </source>
</evidence>
<proteinExistence type="predicted"/>
<dbReference type="EMBL" id="JAPHNI010000032">
    <property type="protein sequence ID" value="KAJ8118024.1"/>
    <property type="molecule type" value="Genomic_DNA"/>
</dbReference>
<name>A0ACC2IS47_9PLEO</name>
<dbReference type="Proteomes" id="UP001153331">
    <property type="component" value="Unassembled WGS sequence"/>
</dbReference>
<organism evidence="1 2">
    <name type="scientific">Boeremia exigua</name>
    <dbReference type="NCBI Taxonomy" id="749465"/>
    <lineage>
        <taxon>Eukaryota</taxon>
        <taxon>Fungi</taxon>
        <taxon>Dikarya</taxon>
        <taxon>Ascomycota</taxon>
        <taxon>Pezizomycotina</taxon>
        <taxon>Dothideomycetes</taxon>
        <taxon>Pleosporomycetidae</taxon>
        <taxon>Pleosporales</taxon>
        <taxon>Pleosporineae</taxon>
        <taxon>Didymellaceae</taxon>
        <taxon>Boeremia</taxon>
    </lineage>
</organism>